<protein>
    <recommendedName>
        <fullName evidence="3">Succinyl-CoA:3-ketoacid-coenzyme A transferase</fullName>
        <ecNumber evidence="3">2.8.3.5</ecNumber>
    </recommendedName>
</protein>
<keyword evidence="6" id="KW-1185">Reference proteome</keyword>
<dbReference type="InterPro" id="IPR037171">
    <property type="entry name" value="NagB/RpiA_transferase-like"/>
</dbReference>
<comment type="similarity">
    <text evidence="1 3">Belongs to the 3-oxoacid CoA-transferase family.</text>
</comment>
<sequence length="489" mass="53301">MPPTSQNFQICDSVADALKGCGKGSTVMVGGFGLSGIPENTIEYVREQPDITDLKIISTEAGDDSWGLGRLYEKDKISKQWASYIGRAKVMEKSYLSGKSSLELIPQGTLAEKVRCCAVGIPAFYSVTGLHTLYAEGKLPVRYNSDGSVAEYNKKRETRDFGGKTYMLEESFEMADFAWIKATKADKMGNCVFKGTSYNFNAIMGKAAHTVIVEAEEIVEIGEIKPEEVHLPGLYVNRLFKGKKFEHKIEILKNSDGESPKKDEKLNTEDPRELIAHIAAQEFKTGMNCNLGVGIPTMAAGFAASMGIHVFLQSENGMTGCGPYPEKGKEDSDWINAGKESVTPLPGASTFGSDESFGQIRGGHLDMTVLGALECSQYGDVANFMIPGKMVKGMGGAMDLVSNPAKTKVVVVQTHVDKYGKSKIKKKCDLPMTGAKCVHTIVTDLAVFDVDHEKGLTLRKYNPKSSIDEIQEKTAADFQVAKNCEAWKL</sequence>
<comment type="function">
    <text evidence="3">Key enzyme for ketone body catabolism. Transfers the CoA moiety from succinate to acetoacetate. Formation of the enzyme-CoA intermediate proceeds via an unstable anhydride species formed between the carboxylate groups of the enzyme and substrate.</text>
</comment>
<evidence type="ECO:0000256" key="4">
    <source>
        <dbReference type="PIRSR" id="PIRSR000858-1"/>
    </source>
</evidence>
<evidence type="ECO:0000313" key="5">
    <source>
        <dbReference type="EMBL" id="TVY83342.1"/>
    </source>
</evidence>
<dbReference type="GO" id="GO:0046952">
    <property type="term" value="P:ketone body catabolic process"/>
    <property type="evidence" value="ECO:0007669"/>
    <property type="project" value="InterPro"/>
</dbReference>
<keyword evidence="3" id="KW-0496">Mitochondrion</keyword>
<name>A0A8T9CDT9_9HELO</name>
<keyword evidence="2 3" id="KW-0808">Transferase</keyword>
<evidence type="ECO:0000313" key="6">
    <source>
        <dbReference type="Proteomes" id="UP000469558"/>
    </source>
</evidence>
<evidence type="ECO:0000256" key="1">
    <source>
        <dbReference type="ARBA" id="ARBA00007154"/>
    </source>
</evidence>
<dbReference type="OrthoDB" id="1933379at2759"/>
<reference evidence="5 6" key="1">
    <citation type="submission" date="2018-05" db="EMBL/GenBank/DDBJ databases">
        <title>Genome sequencing and assembly of the regulated plant pathogen Lachnellula willkommii and related sister species for the development of diagnostic species identification markers.</title>
        <authorList>
            <person name="Giroux E."/>
            <person name="Bilodeau G."/>
        </authorList>
    </citation>
    <scope>NUCLEOTIDE SEQUENCE [LARGE SCALE GENOMIC DNA]</scope>
    <source>
        <strain evidence="5 6">CBS 268.59</strain>
    </source>
</reference>
<dbReference type="PANTHER" id="PTHR13707">
    <property type="entry name" value="KETOACID-COENZYME A TRANSFERASE"/>
    <property type="match status" value="1"/>
</dbReference>
<dbReference type="SUPFAM" id="SSF100950">
    <property type="entry name" value="NagB/RpiA/CoA transferase-like"/>
    <property type="match status" value="2"/>
</dbReference>
<dbReference type="EC" id="2.8.3.5" evidence="3"/>
<organism evidence="5 6">
    <name type="scientific">Lachnellula suecica</name>
    <dbReference type="NCBI Taxonomy" id="602035"/>
    <lineage>
        <taxon>Eukaryota</taxon>
        <taxon>Fungi</taxon>
        <taxon>Dikarya</taxon>
        <taxon>Ascomycota</taxon>
        <taxon>Pezizomycotina</taxon>
        <taxon>Leotiomycetes</taxon>
        <taxon>Helotiales</taxon>
        <taxon>Lachnaceae</taxon>
        <taxon>Lachnellula</taxon>
    </lineage>
</organism>
<dbReference type="NCBIfam" id="TIGR02428">
    <property type="entry name" value="pcaJ_scoB_fam"/>
    <property type="match status" value="1"/>
</dbReference>
<dbReference type="GO" id="GO:0008260">
    <property type="term" value="F:succinyl-CoA:3-oxo-acid CoA-transferase activity"/>
    <property type="evidence" value="ECO:0007669"/>
    <property type="project" value="UniProtKB-EC"/>
</dbReference>
<comment type="catalytic activity">
    <reaction evidence="3">
        <text>a 3-oxo acid + succinyl-CoA = a 3-oxoacyl-CoA + succinate</text>
        <dbReference type="Rhea" id="RHEA:24564"/>
        <dbReference type="ChEBI" id="CHEBI:30031"/>
        <dbReference type="ChEBI" id="CHEBI:35973"/>
        <dbReference type="ChEBI" id="CHEBI:57292"/>
        <dbReference type="ChEBI" id="CHEBI:90726"/>
        <dbReference type="EC" id="2.8.3.5"/>
    </reaction>
</comment>
<evidence type="ECO:0000256" key="2">
    <source>
        <dbReference type="ARBA" id="ARBA00022679"/>
    </source>
</evidence>
<comment type="caution">
    <text evidence="5">The sequence shown here is derived from an EMBL/GenBank/DDBJ whole genome shotgun (WGS) entry which is preliminary data.</text>
</comment>
<accession>A0A8T9CDT9</accession>
<gene>
    <name evidence="5" type="primary">OXCT1_1</name>
    <name evidence="5" type="ORF">LSUE1_G002075</name>
</gene>
<dbReference type="PIRSF" id="PIRSF000858">
    <property type="entry name" value="SCOT-t"/>
    <property type="match status" value="1"/>
</dbReference>
<dbReference type="InterPro" id="IPR012791">
    <property type="entry name" value="3-oxoacid_CoA-transf_B"/>
</dbReference>
<comment type="pathway">
    <text evidence="3">Ketone metabolism; succinyl-CoA degradation; acetoacetyl-CoA from succinyl-CoA: step 1/1.</text>
</comment>
<evidence type="ECO:0000256" key="3">
    <source>
        <dbReference type="PIRNR" id="PIRNR000858"/>
    </source>
</evidence>
<dbReference type="Pfam" id="PF01144">
    <property type="entry name" value="CoA_trans"/>
    <property type="match status" value="2"/>
</dbReference>
<dbReference type="InterPro" id="IPR004165">
    <property type="entry name" value="CoA_trans_fam_I"/>
</dbReference>
<dbReference type="EMBL" id="QGMK01000202">
    <property type="protein sequence ID" value="TVY83342.1"/>
    <property type="molecule type" value="Genomic_DNA"/>
</dbReference>
<dbReference type="Proteomes" id="UP000469558">
    <property type="component" value="Unassembled WGS sequence"/>
</dbReference>
<dbReference type="SMART" id="SM00882">
    <property type="entry name" value="CoA_trans"/>
    <property type="match status" value="2"/>
</dbReference>
<dbReference type="InterPro" id="IPR014388">
    <property type="entry name" value="3-oxoacid_CoA-transferase"/>
</dbReference>
<dbReference type="PANTHER" id="PTHR13707:SF23">
    <property type="entry name" value="SUCCINYL-COA:3-KETOACID-COENZYME A TRANSFERASE"/>
    <property type="match status" value="1"/>
</dbReference>
<dbReference type="Gene3D" id="3.40.1080.10">
    <property type="entry name" value="Glutaconate Coenzyme A-transferase"/>
    <property type="match status" value="2"/>
</dbReference>
<proteinExistence type="inferred from homology"/>
<dbReference type="AlphaFoldDB" id="A0A8T9CDT9"/>
<feature type="active site" description="5-glutamyl coenzyme A thioester intermediate" evidence="4">
    <location>
        <position position="315"/>
    </location>
</feature>